<dbReference type="FunFam" id="3.40.30.10:FF:000246">
    <property type="entry name" value="Glutathione peroxidase"/>
    <property type="match status" value="1"/>
</dbReference>
<dbReference type="GO" id="GO:0140824">
    <property type="term" value="F:thioredoxin-dependent peroxiredoxin activity"/>
    <property type="evidence" value="ECO:0007669"/>
    <property type="project" value="UniProtKB-EC"/>
</dbReference>
<sequence length="284" mass="30392">MALKYLFKALILIGKTKFQWPGLGWPAIQPCSCYVITGAAKRTAGGFRQATQSPAASALQGRADPGAIVRPIAGRSRPDPWNGYRGTSPMPLSTASSRRLRGLSLLTLLAAGLATSAAASAADLLDLSYRPLAGKQQVNLQQRYHGQVLLVVNTASKCGYTPQYEGLEALQKQYAGKGFAVLGFPSNDFKGQEPGDEKQIQDFCTLTYGVKFPMFEKVHVTGAQATPLYQRLTAATGVAPAWNFHKYLVGRDGRVIAQFASKVTPDDPQLKAAIDKALAAPAAH</sequence>
<organism evidence="9">
    <name type="scientific">Knufia peltigerae</name>
    <dbReference type="NCBI Taxonomy" id="1002370"/>
    <lineage>
        <taxon>Eukaryota</taxon>
        <taxon>Fungi</taxon>
        <taxon>Dikarya</taxon>
        <taxon>Ascomycota</taxon>
        <taxon>Pezizomycotina</taxon>
        <taxon>Eurotiomycetes</taxon>
        <taxon>Chaetothyriomycetidae</taxon>
        <taxon>Chaetothyriales</taxon>
        <taxon>Trichomeriaceae</taxon>
        <taxon>Knufia</taxon>
    </lineage>
</organism>
<dbReference type="PROSITE" id="PS00460">
    <property type="entry name" value="GLUTATHIONE_PEROXID_1"/>
    <property type="match status" value="1"/>
</dbReference>
<reference evidence="9" key="1">
    <citation type="submission" date="2022-10" db="EMBL/GenBank/DDBJ databases">
        <title>Culturing micro-colonial fungi from biological soil crusts in the Mojave desert and describing Neophaeococcomyces mojavensis, and introducing the new genera and species Taxawa tesnikishii.</title>
        <authorList>
            <person name="Kurbessoian T."/>
            <person name="Stajich J.E."/>
        </authorList>
    </citation>
    <scope>NUCLEOTIDE SEQUENCE</scope>
    <source>
        <strain evidence="9">TK_35</strain>
    </source>
</reference>
<feature type="domain" description="Thioredoxin" evidence="8">
    <location>
        <begin position="113"/>
        <end position="279"/>
    </location>
</feature>
<protein>
    <recommendedName>
        <fullName evidence="7">Glutathione peroxidase</fullName>
    </recommendedName>
</protein>
<accession>A0AA38Y212</accession>
<comment type="similarity">
    <text evidence="1 7">Belongs to the glutathione peroxidase family.</text>
</comment>
<dbReference type="InterPro" id="IPR029759">
    <property type="entry name" value="GPX_AS"/>
</dbReference>
<dbReference type="PROSITE" id="PS51352">
    <property type="entry name" value="THIOREDOXIN_2"/>
    <property type="match status" value="1"/>
</dbReference>
<dbReference type="PRINTS" id="PR01011">
    <property type="entry name" value="GLUTPROXDASE"/>
</dbReference>
<dbReference type="InterPro" id="IPR000889">
    <property type="entry name" value="Glutathione_peroxidase"/>
</dbReference>
<evidence type="ECO:0000256" key="2">
    <source>
        <dbReference type="ARBA" id="ARBA00022559"/>
    </source>
</evidence>
<dbReference type="InterPro" id="IPR036249">
    <property type="entry name" value="Thioredoxin-like_sf"/>
</dbReference>
<gene>
    <name evidence="9" type="ORF">H2204_007216</name>
</gene>
<evidence type="ECO:0000313" key="9">
    <source>
        <dbReference type="EMBL" id="KAJ9633071.1"/>
    </source>
</evidence>
<dbReference type="SUPFAM" id="SSF52833">
    <property type="entry name" value="Thioredoxin-like"/>
    <property type="match status" value="1"/>
</dbReference>
<evidence type="ECO:0000256" key="3">
    <source>
        <dbReference type="ARBA" id="ARBA00022862"/>
    </source>
</evidence>
<evidence type="ECO:0000256" key="6">
    <source>
        <dbReference type="ARBA" id="ARBA00049091"/>
    </source>
</evidence>
<dbReference type="GO" id="GO:0034599">
    <property type="term" value="P:cellular response to oxidative stress"/>
    <property type="evidence" value="ECO:0007669"/>
    <property type="project" value="TreeGrafter"/>
</dbReference>
<name>A0AA38Y212_9EURO</name>
<evidence type="ECO:0000256" key="4">
    <source>
        <dbReference type="ARBA" id="ARBA00023002"/>
    </source>
</evidence>
<dbReference type="PROSITE" id="PS51355">
    <property type="entry name" value="GLUTATHIONE_PEROXID_3"/>
    <property type="match status" value="1"/>
</dbReference>
<evidence type="ECO:0000256" key="5">
    <source>
        <dbReference type="ARBA" id="ARBA00023284"/>
    </source>
</evidence>
<proteinExistence type="inferred from homology"/>
<dbReference type="Gene3D" id="3.40.30.10">
    <property type="entry name" value="Glutaredoxin"/>
    <property type="match status" value="1"/>
</dbReference>
<dbReference type="EMBL" id="JAPDRN010000049">
    <property type="protein sequence ID" value="KAJ9633071.1"/>
    <property type="molecule type" value="Genomic_DNA"/>
</dbReference>
<dbReference type="PANTHER" id="PTHR11592:SF40">
    <property type="entry name" value="THIOREDOXIN_GLUTATHIONE PEROXIDASE BTUE"/>
    <property type="match status" value="1"/>
</dbReference>
<evidence type="ECO:0000259" key="8">
    <source>
        <dbReference type="PROSITE" id="PS51352"/>
    </source>
</evidence>
<comment type="catalytic activity">
    <reaction evidence="6">
        <text>a hydroperoxide + [thioredoxin]-dithiol = an alcohol + [thioredoxin]-disulfide + H2O</text>
        <dbReference type="Rhea" id="RHEA:62620"/>
        <dbReference type="Rhea" id="RHEA-COMP:10698"/>
        <dbReference type="Rhea" id="RHEA-COMP:10700"/>
        <dbReference type="ChEBI" id="CHEBI:15377"/>
        <dbReference type="ChEBI" id="CHEBI:29950"/>
        <dbReference type="ChEBI" id="CHEBI:30879"/>
        <dbReference type="ChEBI" id="CHEBI:35924"/>
        <dbReference type="ChEBI" id="CHEBI:50058"/>
        <dbReference type="EC" id="1.11.1.24"/>
    </reaction>
</comment>
<evidence type="ECO:0000256" key="7">
    <source>
        <dbReference type="RuleBase" id="RU000499"/>
    </source>
</evidence>
<dbReference type="InterPro" id="IPR013766">
    <property type="entry name" value="Thioredoxin_domain"/>
</dbReference>
<keyword evidence="2 7" id="KW-0575">Peroxidase</keyword>
<keyword evidence="4 7" id="KW-0560">Oxidoreductase</keyword>
<dbReference type="Pfam" id="PF00255">
    <property type="entry name" value="GSHPx"/>
    <property type="match status" value="1"/>
</dbReference>
<keyword evidence="3" id="KW-0049">Antioxidant</keyword>
<keyword evidence="5" id="KW-0676">Redox-active center</keyword>
<dbReference type="CDD" id="cd00340">
    <property type="entry name" value="GSH_Peroxidase"/>
    <property type="match status" value="1"/>
</dbReference>
<dbReference type="PANTHER" id="PTHR11592">
    <property type="entry name" value="GLUTATHIONE PEROXIDASE"/>
    <property type="match status" value="1"/>
</dbReference>
<evidence type="ECO:0000256" key="1">
    <source>
        <dbReference type="ARBA" id="ARBA00006926"/>
    </source>
</evidence>
<dbReference type="AlphaFoldDB" id="A0AA38Y212"/>
<comment type="caution">
    <text evidence="9">The sequence shown here is derived from an EMBL/GenBank/DDBJ whole genome shotgun (WGS) entry which is preliminary data.</text>
</comment>